<dbReference type="RefSeq" id="WP_173500925.1">
    <property type="nucleotide sequence ID" value="NZ_JABSOD010000007.1"/>
</dbReference>
<gene>
    <name evidence="2" type="ORF">HRH59_08875</name>
</gene>
<dbReference type="InterPro" id="IPR029063">
    <property type="entry name" value="SAM-dependent_MTases_sf"/>
</dbReference>
<dbReference type="Proteomes" id="UP000523161">
    <property type="component" value="Unassembled WGS sequence"/>
</dbReference>
<dbReference type="GO" id="GO:0032259">
    <property type="term" value="P:methylation"/>
    <property type="evidence" value="ECO:0007669"/>
    <property type="project" value="UniProtKB-KW"/>
</dbReference>
<dbReference type="CDD" id="cd02440">
    <property type="entry name" value="AdoMet_MTases"/>
    <property type="match status" value="1"/>
</dbReference>
<name>A0A7Y5AQI3_9GAMM</name>
<sequence>MTQGTEHWSHYWQNSKSLNSFGEGDAALGYTGNVQFYWHDIFSRMATGAVIVDIASGNGALAISAIAFSELHNKNFTVYACDIADVKPEVLFQADPDILTKLKKVQFYPATAIENLPFENNSIDLIISQFGFEYANQIEAVAECNRVLKPDGCFNALIHHADSFISKDSEAGLAFYKHCLSEAGFLTQVERLLMLAESCWLKKTSPTTNVDYVAQNKILFKIATDLKVQYSSTAAAFWCDDLLSRLVPVLASPRPGNLTSFLSFRHTVVLYMARLEDQVNATWSQDNKNNFINTFQSNLSALRVTPFYEEKALFAWSLYWHKAD</sequence>
<dbReference type="PANTHER" id="PTHR43591">
    <property type="entry name" value="METHYLTRANSFERASE"/>
    <property type="match status" value="1"/>
</dbReference>
<evidence type="ECO:0000313" key="2">
    <source>
        <dbReference type="EMBL" id="NRQ42678.1"/>
    </source>
</evidence>
<evidence type="ECO:0000313" key="3">
    <source>
        <dbReference type="Proteomes" id="UP000523161"/>
    </source>
</evidence>
<protein>
    <submittedName>
        <fullName evidence="2">Class I SAM-dependent methyltransferase</fullName>
    </submittedName>
</protein>
<dbReference type="SUPFAM" id="SSF53335">
    <property type="entry name" value="S-adenosyl-L-methionine-dependent methyltransferases"/>
    <property type="match status" value="1"/>
</dbReference>
<dbReference type="Gene3D" id="3.40.50.150">
    <property type="entry name" value="Vaccinia Virus protein VP39"/>
    <property type="match status" value="1"/>
</dbReference>
<dbReference type="Pfam" id="PF08241">
    <property type="entry name" value="Methyltransf_11"/>
    <property type="match status" value="1"/>
</dbReference>
<accession>A0A7Y5AQI3</accession>
<evidence type="ECO:0000259" key="1">
    <source>
        <dbReference type="Pfam" id="PF08241"/>
    </source>
</evidence>
<feature type="domain" description="Methyltransferase type 11" evidence="1">
    <location>
        <begin position="53"/>
        <end position="154"/>
    </location>
</feature>
<dbReference type="EMBL" id="JABSOD010000007">
    <property type="protein sequence ID" value="NRQ42678.1"/>
    <property type="molecule type" value="Genomic_DNA"/>
</dbReference>
<keyword evidence="3" id="KW-1185">Reference proteome</keyword>
<reference evidence="2 3" key="1">
    <citation type="submission" date="2020-06" db="EMBL/GenBank/DDBJ databases">
        <title>Rheinheimera sp. nov., a marine bacterium isolated from coastal.</title>
        <authorList>
            <person name="Yu Q."/>
            <person name="Qi Y."/>
            <person name="Pu J."/>
        </authorList>
    </citation>
    <scope>NUCLEOTIDE SEQUENCE [LARGE SCALE GENOMIC DNA]</scope>
    <source>
        <strain evidence="2 3">YQF-2</strain>
    </source>
</reference>
<dbReference type="InterPro" id="IPR013216">
    <property type="entry name" value="Methyltransf_11"/>
</dbReference>
<dbReference type="AlphaFoldDB" id="A0A7Y5AQI3"/>
<dbReference type="GO" id="GO:0008757">
    <property type="term" value="F:S-adenosylmethionine-dependent methyltransferase activity"/>
    <property type="evidence" value="ECO:0007669"/>
    <property type="project" value="InterPro"/>
</dbReference>
<organism evidence="2 3">
    <name type="scientific">Rheinheimera lutimaris</name>
    <dbReference type="NCBI Taxonomy" id="2740584"/>
    <lineage>
        <taxon>Bacteria</taxon>
        <taxon>Pseudomonadati</taxon>
        <taxon>Pseudomonadota</taxon>
        <taxon>Gammaproteobacteria</taxon>
        <taxon>Chromatiales</taxon>
        <taxon>Chromatiaceae</taxon>
        <taxon>Rheinheimera</taxon>
    </lineage>
</organism>
<proteinExistence type="predicted"/>
<comment type="caution">
    <text evidence="2">The sequence shown here is derived from an EMBL/GenBank/DDBJ whole genome shotgun (WGS) entry which is preliminary data.</text>
</comment>
<keyword evidence="2" id="KW-0489">Methyltransferase</keyword>
<keyword evidence="2" id="KW-0808">Transferase</keyword>